<evidence type="ECO:0008006" key="4">
    <source>
        <dbReference type="Google" id="ProtNLM"/>
    </source>
</evidence>
<protein>
    <recommendedName>
        <fullName evidence="4">Uracil-DNA glycosylase</fullName>
    </recommendedName>
</protein>
<organism evidence="2 3">
    <name type="scientific">Sporosarcina ureae</name>
    <dbReference type="NCBI Taxonomy" id="1571"/>
    <lineage>
        <taxon>Bacteria</taxon>
        <taxon>Bacillati</taxon>
        <taxon>Bacillota</taxon>
        <taxon>Bacilli</taxon>
        <taxon>Bacillales</taxon>
        <taxon>Caryophanaceae</taxon>
        <taxon>Sporosarcina</taxon>
    </lineage>
</organism>
<keyword evidence="3" id="KW-1185">Reference proteome</keyword>
<gene>
    <name evidence="2" type="ORF">SporoS204_11965</name>
</gene>
<sequence length="87" mass="9582">MITATQLLGEIEQQVRLAKQTQNEAAQREAIYAVRALCNVMLSDERPSVPSMPQAMQMSSVQATPITSLNEQPLQEADANGESLFDF</sequence>
<reference evidence="2 3" key="1">
    <citation type="submission" date="2016-04" db="EMBL/GenBank/DDBJ databases">
        <title>Comparative Genomics and Epigenetics of Sporosarcina ureae.</title>
        <authorList>
            <person name="Oliver A.S."/>
            <person name="Cooper K.K."/>
        </authorList>
    </citation>
    <scope>NUCLEOTIDE SEQUENCE [LARGE SCALE GENOMIC DNA]</scope>
    <source>
        <strain evidence="2 3">S204</strain>
    </source>
</reference>
<accession>A0ABN4YVG1</accession>
<feature type="region of interest" description="Disordered" evidence="1">
    <location>
        <begin position="47"/>
        <end position="87"/>
    </location>
</feature>
<dbReference type="RefSeq" id="WP_029053506.1">
    <property type="nucleotide sequence ID" value="NZ_CP015108.1"/>
</dbReference>
<proteinExistence type="predicted"/>
<dbReference type="Pfam" id="PF17261">
    <property type="entry name" value="DUF5327"/>
    <property type="match status" value="1"/>
</dbReference>
<evidence type="ECO:0000256" key="1">
    <source>
        <dbReference type="SAM" id="MobiDB-lite"/>
    </source>
</evidence>
<evidence type="ECO:0000313" key="2">
    <source>
        <dbReference type="EMBL" id="ARF14801.1"/>
    </source>
</evidence>
<dbReference type="InterPro" id="IPR035218">
    <property type="entry name" value="DUF5327"/>
</dbReference>
<feature type="compositionally biased region" description="Polar residues" evidence="1">
    <location>
        <begin position="54"/>
        <end position="73"/>
    </location>
</feature>
<dbReference type="EMBL" id="CP015108">
    <property type="protein sequence ID" value="ARF14801.1"/>
    <property type="molecule type" value="Genomic_DNA"/>
</dbReference>
<dbReference type="Proteomes" id="UP000192486">
    <property type="component" value="Chromosome"/>
</dbReference>
<evidence type="ECO:0000313" key="3">
    <source>
        <dbReference type="Proteomes" id="UP000192486"/>
    </source>
</evidence>
<name>A0ABN4YVG1_SPOUR</name>